<dbReference type="GO" id="GO:0004760">
    <property type="term" value="F:L-serine-pyruvate transaminase activity"/>
    <property type="evidence" value="ECO:0007669"/>
    <property type="project" value="TreeGrafter"/>
</dbReference>
<dbReference type="InterPro" id="IPR015421">
    <property type="entry name" value="PyrdxlP-dep_Trfase_major"/>
</dbReference>
<dbReference type="AlphaFoldDB" id="A0A1I6NYI3"/>
<dbReference type="GO" id="GO:0019265">
    <property type="term" value="P:glycine biosynthetic process, by transamination of glyoxylate"/>
    <property type="evidence" value="ECO:0007669"/>
    <property type="project" value="TreeGrafter"/>
</dbReference>
<name>A0A1I6NYI3_9EURY</name>
<dbReference type="InterPro" id="IPR024169">
    <property type="entry name" value="SP_NH2Trfase/AEP_transaminase"/>
</dbReference>
<comment type="similarity">
    <text evidence="2">Belongs to the class-V pyridoxal-phosphate-dependent aminotransferase family.</text>
</comment>
<dbReference type="GO" id="GO:0008453">
    <property type="term" value="F:alanine-glyoxylate transaminase activity"/>
    <property type="evidence" value="ECO:0007669"/>
    <property type="project" value="TreeGrafter"/>
</dbReference>
<keyword evidence="3" id="KW-0663">Pyridoxal phosphate</keyword>
<dbReference type="PANTHER" id="PTHR21152:SF40">
    <property type="entry name" value="ALANINE--GLYOXYLATE AMINOTRANSFERASE"/>
    <property type="match status" value="1"/>
</dbReference>
<gene>
    <name evidence="5" type="ORF">SAMN04488556_0200</name>
</gene>
<dbReference type="InterPro" id="IPR000192">
    <property type="entry name" value="Aminotrans_V_dom"/>
</dbReference>
<reference evidence="6" key="1">
    <citation type="submission" date="2016-10" db="EMBL/GenBank/DDBJ databases">
        <authorList>
            <person name="Varghese N."/>
            <person name="Submissions S."/>
        </authorList>
    </citation>
    <scope>NUCLEOTIDE SEQUENCE [LARGE SCALE GENOMIC DNA]</scope>
    <source>
        <strain evidence="6">DSM 22427</strain>
    </source>
</reference>
<dbReference type="SUPFAM" id="SSF53383">
    <property type="entry name" value="PLP-dependent transferases"/>
    <property type="match status" value="1"/>
</dbReference>
<evidence type="ECO:0000256" key="2">
    <source>
        <dbReference type="ARBA" id="ARBA00009236"/>
    </source>
</evidence>
<organism evidence="5 6">
    <name type="scientific">Halostagnicola kamekurae</name>
    <dbReference type="NCBI Taxonomy" id="619731"/>
    <lineage>
        <taxon>Archaea</taxon>
        <taxon>Methanobacteriati</taxon>
        <taxon>Methanobacteriota</taxon>
        <taxon>Stenosarchaea group</taxon>
        <taxon>Halobacteria</taxon>
        <taxon>Halobacteriales</taxon>
        <taxon>Natrialbaceae</taxon>
        <taxon>Halostagnicola</taxon>
    </lineage>
</organism>
<dbReference type="Pfam" id="PF00266">
    <property type="entry name" value="Aminotran_5"/>
    <property type="match status" value="1"/>
</dbReference>
<dbReference type="Gene3D" id="3.90.1150.10">
    <property type="entry name" value="Aspartate Aminotransferase, domain 1"/>
    <property type="match status" value="1"/>
</dbReference>
<dbReference type="Gene3D" id="3.40.640.10">
    <property type="entry name" value="Type I PLP-dependent aspartate aminotransferase-like (Major domain)"/>
    <property type="match status" value="1"/>
</dbReference>
<protein>
    <submittedName>
        <fullName evidence="5">Aspartate aminotransferase</fullName>
    </submittedName>
</protein>
<dbReference type="PIRSF" id="PIRSF000524">
    <property type="entry name" value="SPT"/>
    <property type="match status" value="1"/>
</dbReference>
<dbReference type="PANTHER" id="PTHR21152">
    <property type="entry name" value="AMINOTRANSFERASE CLASS V"/>
    <property type="match status" value="1"/>
</dbReference>
<evidence type="ECO:0000256" key="3">
    <source>
        <dbReference type="ARBA" id="ARBA00022898"/>
    </source>
</evidence>
<keyword evidence="6" id="KW-1185">Reference proteome</keyword>
<dbReference type="InterPro" id="IPR015422">
    <property type="entry name" value="PyrdxlP-dep_Trfase_small"/>
</dbReference>
<dbReference type="Proteomes" id="UP000199199">
    <property type="component" value="Unassembled WGS sequence"/>
</dbReference>
<evidence type="ECO:0000256" key="1">
    <source>
        <dbReference type="ARBA" id="ARBA00001933"/>
    </source>
</evidence>
<feature type="domain" description="Aminotransferase class V" evidence="4">
    <location>
        <begin position="77"/>
        <end position="325"/>
    </location>
</feature>
<evidence type="ECO:0000313" key="6">
    <source>
        <dbReference type="Proteomes" id="UP000199199"/>
    </source>
</evidence>
<dbReference type="InterPro" id="IPR015424">
    <property type="entry name" value="PyrdxlP-dep_Trfase"/>
</dbReference>
<sequence length="409" mass="46209">MYAFVHSDSSEQISGSSRSVRHQKYHTVARLSSWYRVVSVTEKSEYRDDYPDKTLYIPGPTEVREDVIEAMCEPMFGHRMDRMTDLYTTIVEDTKEFLGTDNDVIVLTGSGTEFMESSILNLVDENVLVTTCGSFSERQANVAERLGKTVDTLEYDWGQAVKPEDVRAYLEESDTDYDVVTCVKNESSTGVRNPVEEIGDVVAEYPDTYFVVDAVSSLGGDYIDIDEHGIDVIFTSVQKAFAMPPGLGVCVVSDEAYERELEKDSASWYGGFQRTLDYYDRKGQTHSTPAIPIMLAYRKQMKHMLSEGHDARDQRHREMAEYTREWAREHFAMFPEEGYESQTVSCIENTQGIDVAATIDAVSEEYDMVFSNGYGSALGEKTFRIGHMGEHDLESIKELTDAIEDVADL</sequence>
<dbReference type="EMBL" id="FOZS01000001">
    <property type="protein sequence ID" value="SFS32935.1"/>
    <property type="molecule type" value="Genomic_DNA"/>
</dbReference>
<proteinExistence type="inferred from homology"/>
<accession>A0A1I6NYI3</accession>
<keyword evidence="5" id="KW-0032">Aminotransferase</keyword>
<evidence type="ECO:0000259" key="4">
    <source>
        <dbReference type="Pfam" id="PF00266"/>
    </source>
</evidence>
<comment type="cofactor">
    <cofactor evidence="1">
        <name>pyridoxal 5'-phosphate</name>
        <dbReference type="ChEBI" id="CHEBI:597326"/>
    </cofactor>
</comment>
<evidence type="ECO:0000313" key="5">
    <source>
        <dbReference type="EMBL" id="SFS32935.1"/>
    </source>
</evidence>
<keyword evidence="5" id="KW-0808">Transferase</keyword>